<keyword evidence="1" id="KW-0560">Oxidoreductase</keyword>
<reference evidence="4 5" key="1">
    <citation type="journal article" date="2023" name="Commun. Biol.">
        <title>Genome analysis of Parmales, the sister group of diatoms, reveals the evolutionary specialization of diatoms from phago-mixotrophs to photoautotrophs.</title>
        <authorList>
            <person name="Ban H."/>
            <person name="Sato S."/>
            <person name="Yoshikawa S."/>
            <person name="Yamada K."/>
            <person name="Nakamura Y."/>
            <person name="Ichinomiya M."/>
            <person name="Sato N."/>
            <person name="Blanc-Mathieu R."/>
            <person name="Endo H."/>
            <person name="Kuwata A."/>
            <person name="Ogata H."/>
        </authorList>
    </citation>
    <scope>NUCLEOTIDE SEQUENCE [LARGE SCALE GENOMIC DNA]</scope>
</reference>
<accession>A0ABQ6MAD1</accession>
<evidence type="ECO:0000313" key="5">
    <source>
        <dbReference type="Proteomes" id="UP001165060"/>
    </source>
</evidence>
<keyword evidence="5" id="KW-1185">Reference proteome</keyword>
<dbReference type="Gene3D" id="3.40.50.720">
    <property type="entry name" value="NAD(P)-binding Rossmann-like Domain"/>
    <property type="match status" value="1"/>
</dbReference>
<evidence type="ECO:0000313" key="4">
    <source>
        <dbReference type="EMBL" id="GMI22599.1"/>
    </source>
</evidence>
<sequence>LPSLLPRRLLSSFPPSPPSRTAVAVTGASGYIGSFVVSELLSRGYDVRAPVRNSASNPSKTAHLRALPGPGRLTVFDGGDLSLPGSFDAAFAGCGAVIHTAAEVALSAEQSVVDASVEGTGNVLESVDRATEVQRFVQTSSVAAIQRYDMPEGHVFDERDWNTWSSMENGDAYGVAKTRAEELVHAHFRGGGRRAAAVNPGVVIGPVMTKAHTKASAVFLRDAIFGNEVMNFPATFVDVRDVATAHVNAMERLGEGGAAEGARYILVNGERCLREGGVALGPIAERLFPEHAFRPRPRYPETAMRILRPLAALPVVGGMIMTEVQRKAQCTPIEFSNARATEELGVDFRSLDTTVKEGVESIVELGFAKMKRK</sequence>
<evidence type="ECO:0000256" key="2">
    <source>
        <dbReference type="ARBA" id="ARBA00023445"/>
    </source>
</evidence>
<name>A0ABQ6MAD1_9STRA</name>
<dbReference type="PANTHER" id="PTHR10366">
    <property type="entry name" value="NAD DEPENDENT EPIMERASE/DEHYDRATASE"/>
    <property type="match status" value="1"/>
</dbReference>
<comment type="similarity">
    <text evidence="2">Belongs to the NAD(P)-dependent epimerase/dehydratase family. Dihydroflavonol-4-reductase subfamily.</text>
</comment>
<dbReference type="Proteomes" id="UP001165060">
    <property type="component" value="Unassembled WGS sequence"/>
</dbReference>
<dbReference type="PANTHER" id="PTHR10366:SF564">
    <property type="entry name" value="STEROL-4-ALPHA-CARBOXYLATE 3-DEHYDROGENASE, DECARBOXYLATING"/>
    <property type="match status" value="1"/>
</dbReference>
<proteinExistence type="inferred from homology"/>
<dbReference type="InterPro" id="IPR001509">
    <property type="entry name" value="Epimerase_deHydtase"/>
</dbReference>
<feature type="non-terminal residue" evidence="4">
    <location>
        <position position="1"/>
    </location>
</feature>
<feature type="domain" description="NAD-dependent epimerase/dehydratase" evidence="3">
    <location>
        <begin position="23"/>
        <end position="255"/>
    </location>
</feature>
<protein>
    <recommendedName>
        <fullName evidence="3">NAD-dependent epimerase/dehydratase domain-containing protein</fullName>
    </recommendedName>
</protein>
<comment type="caution">
    <text evidence="4">The sequence shown here is derived from an EMBL/GenBank/DDBJ whole genome shotgun (WGS) entry which is preliminary data.</text>
</comment>
<gene>
    <name evidence="4" type="ORF">TeGR_g2582</name>
</gene>
<organism evidence="4 5">
    <name type="scientific">Tetraparma gracilis</name>
    <dbReference type="NCBI Taxonomy" id="2962635"/>
    <lineage>
        <taxon>Eukaryota</taxon>
        <taxon>Sar</taxon>
        <taxon>Stramenopiles</taxon>
        <taxon>Ochrophyta</taxon>
        <taxon>Bolidophyceae</taxon>
        <taxon>Parmales</taxon>
        <taxon>Triparmaceae</taxon>
        <taxon>Tetraparma</taxon>
    </lineage>
</organism>
<dbReference type="SUPFAM" id="SSF51735">
    <property type="entry name" value="NAD(P)-binding Rossmann-fold domains"/>
    <property type="match status" value="1"/>
</dbReference>
<dbReference type="Pfam" id="PF01370">
    <property type="entry name" value="Epimerase"/>
    <property type="match status" value="1"/>
</dbReference>
<dbReference type="EMBL" id="BRYB01000095">
    <property type="protein sequence ID" value="GMI22599.1"/>
    <property type="molecule type" value="Genomic_DNA"/>
</dbReference>
<evidence type="ECO:0000256" key="1">
    <source>
        <dbReference type="ARBA" id="ARBA00023002"/>
    </source>
</evidence>
<dbReference type="InterPro" id="IPR036291">
    <property type="entry name" value="NAD(P)-bd_dom_sf"/>
</dbReference>
<evidence type="ECO:0000259" key="3">
    <source>
        <dbReference type="Pfam" id="PF01370"/>
    </source>
</evidence>
<dbReference type="InterPro" id="IPR050425">
    <property type="entry name" value="NAD(P)_dehydrat-like"/>
</dbReference>